<dbReference type="InterPro" id="IPR050132">
    <property type="entry name" value="Gln/Glu-tRNA_Ligase"/>
</dbReference>
<keyword evidence="4" id="KW-0648">Protein biosynthesis</keyword>
<dbReference type="AlphaFoldDB" id="A0A382XZ41"/>
<dbReference type="InterPro" id="IPR000924">
    <property type="entry name" value="Glu/Gln-tRNA-synth"/>
</dbReference>
<keyword evidence="5" id="KW-0030">Aminoacyl-tRNA synthetase</keyword>
<dbReference type="Gene3D" id="3.90.800.10">
    <property type="entry name" value="Glutamyl-tRNA Synthetase, Domain 3"/>
    <property type="match status" value="1"/>
</dbReference>
<dbReference type="PRINTS" id="PR00987">
    <property type="entry name" value="TRNASYNTHGLU"/>
</dbReference>
<evidence type="ECO:0000256" key="2">
    <source>
        <dbReference type="ARBA" id="ARBA00022741"/>
    </source>
</evidence>
<protein>
    <recommendedName>
        <fullName evidence="6">Glutamyl/glutaminyl-tRNA synthetase class Ib catalytic domain-containing protein</fullName>
    </recommendedName>
</protein>
<name>A0A382XZ41_9ZZZZ</name>
<dbReference type="EMBL" id="UINC01171595">
    <property type="protein sequence ID" value="SVD76243.1"/>
    <property type="molecule type" value="Genomic_DNA"/>
</dbReference>
<dbReference type="GO" id="GO:0006425">
    <property type="term" value="P:glutaminyl-tRNA aminoacylation"/>
    <property type="evidence" value="ECO:0007669"/>
    <property type="project" value="TreeGrafter"/>
</dbReference>
<proteinExistence type="predicted"/>
<dbReference type="PANTHER" id="PTHR43097">
    <property type="entry name" value="GLUTAMINE-TRNA LIGASE"/>
    <property type="match status" value="1"/>
</dbReference>
<reference evidence="7" key="1">
    <citation type="submission" date="2018-05" db="EMBL/GenBank/DDBJ databases">
        <authorList>
            <person name="Lanie J.A."/>
            <person name="Ng W.-L."/>
            <person name="Kazmierczak K.M."/>
            <person name="Andrzejewski T.M."/>
            <person name="Davidsen T.M."/>
            <person name="Wayne K.J."/>
            <person name="Tettelin H."/>
            <person name="Glass J.I."/>
            <person name="Rusch D."/>
            <person name="Podicherti R."/>
            <person name="Tsui H.-C.T."/>
            <person name="Winkler M.E."/>
        </authorList>
    </citation>
    <scope>NUCLEOTIDE SEQUENCE</scope>
</reference>
<dbReference type="Pfam" id="PF00749">
    <property type="entry name" value="tRNA-synt_1c"/>
    <property type="match status" value="1"/>
</dbReference>
<dbReference type="Gene3D" id="3.40.50.620">
    <property type="entry name" value="HUPs"/>
    <property type="match status" value="1"/>
</dbReference>
<evidence type="ECO:0000256" key="5">
    <source>
        <dbReference type="ARBA" id="ARBA00023146"/>
    </source>
</evidence>
<dbReference type="GO" id="GO:0005524">
    <property type="term" value="F:ATP binding"/>
    <property type="evidence" value="ECO:0007669"/>
    <property type="project" value="UniProtKB-KW"/>
</dbReference>
<keyword evidence="1" id="KW-0436">Ligase</keyword>
<evidence type="ECO:0000256" key="1">
    <source>
        <dbReference type="ARBA" id="ARBA00022598"/>
    </source>
</evidence>
<evidence type="ECO:0000259" key="6">
    <source>
        <dbReference type="Pfam" id="PF00749"/>
    </source>
</evidence>
<sequence length="122" mass="13824">MNKDAGISEDFIRDIVKKDLESGKHASIVTRFPPEPNGFLHIGHATSICLNFGIAAENEGSKCNLRFDDTNPSRENQDFVDSIKKDIEWLGFKWAGEILYASDYFEQLYNFALTLIKDGKAY</sequence>
<keyword evidence="2" id="KW-0547">Nucleotide-binding</keyword>
<keyword evidence="3" id="KW-0067">ATP-binding</keyword>
<gene>
    <name evidence="7" type="ORF">METZ01_LOCUS429097</name>
</gene>
<evidence type="ECO:0000256" key="4">
    <source>
        <dbReference type="ARBA" id="ARBA00022917"/>
    </source>
</evidence>
<organism evidence="7">
    <name type="scientific">marine metagenome</name>
    <dbReference type="NCBI Taxonomy" id="408172"/>
    <lineage>
        <taxon>unclassified sequences</taxon>
        <taxon>metagenomes</taxon>
        <taxon>ecological metagenomes</taxon>
    </lineage>
</organism>
<dbReference type="PANTHER" id="PTHR43097:SF5">
    <property type="entry name" value="GLUTAMATE--TRNA LIGASE"/>
    <property type="match status" value="1"/>
</dbReference>
<dbReference type="InterPro" id="IPR014729">
    <property type="entry name" value="Rossmann-like_a/b/a_fold"/>
</dbReference>
<evidence type="ECO:0000313" key="7">
    <source>
        <dbReference type="EMBL" id="SVD76243.1"/>
    </source>
</evidence>
<evidence type="ECO:0000256" key="3">
    <source>
        <dbReference type="ARBA" id="ARBA00022840"/>
    </source>
</evidence>
<dbReference type="PROSITE" id="PS00178">
    <property type="entry name" value="AA_TRNA_LIGASE_I"/>
    <property type="match status" value="1"/>
</dbReference>
<dbReference type="GO" id="GO:0004819">
    <property type="term" value="F:glutamine-tRNA ligase activity"/>
    <property type="evidence" value="ECO:0007669"/>
    <property type="project" value="TreeGrafter"/>
</dbReference>
<dbReference type="InterPro" id="IPR001412">
    <property type="entry name" value="aa-tRNA-synth_I_CS"/>
</dbReference>
<dbReference type="InterPro" id="IPR020058">
    <property type="entry name" value="Glu/Gln-tRNA-synth_Ib_cat-dom"/>
</dbReference>
<accession>A0A382XZ41</accession>
<feature type="domain" description="Glutamyl/glutaminyl-tRNA synthetase class Ib catalytic" evidence="6">
    <location>
        <begin position="28"/>
        <end position="122"/>
    </location>
</feature>
<dbReference type="GO" id="GO:0005829">
    <property type="term" value="C:cytosol"/>
    <property type="evidence" value="ECO:0007669"/>
    <property type="project" value="TreeGrafter"/>
</dbReference>
<dbReference type="SUPFAM" id="SSF52374">
    <property type="entry name" value="Nucleotidylyl transferase"/>
    <property type="match status" value="1"/>
</dbReference>
<feature type="non-terminal residue" evidence="7">
    <location>
        <position position="122"/>
    </location>
</feature>